<keyword evidence="10" id="KW-1185">Reference proteome</keyword>
<evidence type="ECO:0000313" key="10">
    <source>
        <dbReference type="Proteomes" id="UP001549313"/>
    </source>
</evidence>
<dbReference type="InterPro" id="IPR054418">
    <property type="entry name" value="MQNX/HUTI_composite_N"/>
</dbReference>
<dbReference type="SUPFAM" id="SSF51556">
    <property type="entry name" value="Metallo-dependent hydrolases"/>
    <property type="match status" value="1"/>
</dbReference>
<evidence type="ECO:0000256" key="3">
    <source>
        <dbReference type="ARBA" id="ARBA00022801"/>
    </source>
</evidence>
<dbReference type="Gene3D" id="3.20.20.140">
    <property type="entry name" value="Metal-dependent hydrolases"/>
    <property type="match status" value="1"/>
</dbReference>
<keyword evidence="4" id="KW-0862">Zinc</keyword>
<protein>
    <submittedName>
        <fullName evidence="9">N-acetylglucosamine-6-phosphate deacetylase</fullName>
        <ecNumber evidence="9">3.5.1.25</ecNumber>
    </submittedName>
</protein>
<evidence type="ECO:0000259" key="8">
    <source>
        <dbReference type="Pfam" id="PF22039"/>
    </source>
</evidence>
<dbReference type="PIRSF" id="PIRSF038994">
    <property type="entry name" value="NagA"/>
    <property type="match status" value="1"/>
</dbReference>
<evidence type="ECO:0000256" key="5">
    <source>
        <dbReference type="ARBA" id="ARBA00023277"/>
    </source>
</evidence>
<dbReference type="PANTHER" id="PTHR11113:SF14">
    <property type="entry name" value="N-ACETYLGLUCOSAMINE-6-PHOSPHATE DEACETYLASE"/>
    <property type="match status" value="1"/>
</dbReference>
<dbReference type="Gene3D" id="2.30.40.10">
    <property type="entry name" value="Urease, subunit C, domain 1"/>
    <property type="match status" value="1"/>
</dbReference>
<organism evidence="9 10">
    <name type="scientific">Brevundimonas faecalis</name>
    <dbReference type="NCBI Taxonomy" id="947378"/>
    <lineage>
        <taxon>Bacteria</taxon>
        <taxon>Pseudomonadati</taxon>
        <taxon>Pseudomonadota</taxon>
        <taxon>Alphaproteobacteria</taxon>
        <taxon>Caulobacterales</taxon>
        <taxon>Caulobacteraceae</taxon>
        <taxon>Brevundimonas</taxon>
    </lineage>
</organism>
<dbReference type="EC" id="3.5.1.25" evidence="9"/>
<evidence type="ECO:0000313" key="9">
    <source>
        <dbReference type="EMBL" id="MET4685115.1"/>
    </source>
</evidence>
<gene>
    <name evidence="9" type="ORF">ABIE19_003064</name>
</gene>
<name>A0ABV2REV2_9CAUL</name>
<dbReference type="Proteomes" id="UP001549313">
    <property type="component" value="Unassembled WGS sequence"/>
</dbReference>
<comment type="caution">
    <text evidence="9">The sequence shown here is derived from an EMBL/GenBank/DDBJ whole genome shotgun (WGS) entry which is preliminary data.</text>
</comment>
<keyword evidence="3 6" id="KW-0378">Hydrolase</keyword>
<reference evidence="9 10" key="1">
    <citation type="submission" date="2024-06" db="EMBL/GenBank/DDBJ databases">
        <title>Sorghum-associated microbial communities from plants grown in Nebraska, USA.</title>
        <authorList>
            <person name="Schachtman D."/>
        </authorList>
    </citation>
    <scope>NUCLEOTIDE SEQUENCE [LARGE SCALE GENOMIC DNA]</scope>
    <source>
        <strain evidence="9 10">2814</strain>
    </source>
</reference>
<dbReference type="Pfam" id="PF01979">
    <property type="entry name" value="Amidohydro_1"/>
    <property type="match status" value="1"/>
</dbReference>
<dbReference type="InterPro" id="IPR032466">
    <property type="entry name" value="Metal_Hydrolase"/>
</dbReference>
<sequence>MPMLLTKGRVLTDGAFQADTTVVVDEGRIAAVGPEGALAATFPHAEVRDLKGRMLVPGYIDTQVNGGGGVLFNDDPSVETIARIGAAHRRFGTTGFLPTLISDDLEVIDQAITAVEQAMAEGVPGVLGIHIEGPFLNVARKGIHDPSKFRVLDEAAVRRLTRLKAGRTLVTLAPETTTPDMIAALSAHGAVVAAGHTDADYATMHRALEAGVTGFTHLFNAMSPLTSREPGVVGAALENRDAWCGIIVDGHHVHPTVLKLALRCRPADRFMLVTDAMPSVNAEGDHFYLQGRRISVKDGACLDERGVLAGSDLDMASAVRNARDMLDLDLPTAVMTASSAPAAFLGLDGERGRIAPGYAADLVLLDDALQVVATWIDGQGD</sequence>
<dbReference type="RefSeq" id="WP_354090070.1">
    <property type="nucleotide sequence ID" value="NZ_JBEPTF010000004.1"/>
</dbReference>
<keyword evidence="5 6" id="KW-0119">Carbohydrate metabolism</keyword>
<dbReference type="InterPro" id="IPR003764">
    <property type="entry name" value="GlcNAc_6-P_deAcase"/>
</dbReference>
<dbReference type="Pfam" id="PF22039">
    <property type="entry name" value="HUTI_composite_bact"/>
    <property type="match status" value="1"/>
</dbReference>
<evidence type="ECO:0000256" key="2">
    <source>
        <dbReference type="ARBA" id="ARBA00022723"/>
    </source>
</evidence>
<dbReference type="InterPro" id="IPR011059">
    <property type="entry name" value="Metal-dep_hydrolase_composite"/>
</dbReference>
<feature type="domain" description="Amidohydrolase-related" evidence="7">
    <location>
        <begin position="54"/>
        <end position="378"/>
    </location>
</feature>
<evidence type="ECO:0000259" key="7">
    <source>
        <dbReference type="Pfam" id="PF01979"/>
    </source>
</evidence>
<dbReference type="EMBL" id="JBEPTF010000004">
    <property type="protein sequence ID" value="MET4685115.1"/>
    <property type="molecule type" value="Genomic_DNA"/>
</dbReference>
<accession>A0ABV2REV2</accession>
<feature type="domain" description="Aminodeoxyfutalosine deaminase/Imidazolonepropionase-like composite" evidence="8">
    <location>
        <begin position="22"/>
        <end position="45"/>
    </location>
</feature>
<evidence type="ECO:0000256" key="1">
    <source>
        <dbReference type="ARBA" id="ARBA00010716"/>
    </source>
</evidence>
<dbReference type="CDD" id="cd00854">
    <property type="entry name" value="NagA"/>
    <property type="match status" value="1"/>
</dbReference>
<dbReference type="GO" id="GO:0008448">
    <property type="term" value="F:N-acetylglucosamine-6-phosphate deacetylase activity"/>
    <property type="evidence" value="ECO:0007669"/>
    <property type="project" value="UniProtKB-EC"/>
</dbReference>
<proteinExistence type="inferred from homology"/>
<keyword evidence="2" id="KW-0479">Metal-binding</keyword>
<comment type="similarity">
    <text evidence="1 6">Belongs to the metallo-dependent hydrolases superfamily. NagA family.</text>
</comment>
<evidence type="ECO:0000256" key="4">
    <source>
        <dbReference type="ARBA" id="ARBA00022833"/>
    </source>
</evidence>
<dbReference type="InterPro" id="IPR006680">
    <property type="entry name" value="Amidohydro-rel"/>
</dbReference>
<evidence type="ECO:0000256" key="6">
    <source>
        <dbReference type="PIRNR" id="PIRNR038994"/>
    </source>
</evidence>
<dbReference type="SUPFAM" id="SSF51338">
    <property type="entry name" value="Composite domain of metallo-dependent hydrolases"/>
    <property type="match status" value="1"/>
</dbReference>
<dbReference type="PANTHER" id="PTHR11113">
    <property type="entry name" value="N-ACETYLGLUCOSAMINE-6-PHOSPHATE DEACETYLASE"/>
    <property type="match status" value="1"/>
</dbReference>
<dbReference type="NCBIfam" id="TIGR00221">
    <property type="entry name" value="nagA"/>
    <property type="match status" value="1"/>
</dbReference>